<evidence type="ECO:0000256" key="5">
    <source>
        <dbReference type="ARBA" id="ARBA00022737"/>
    </source>
</evidence>
<dbReference type="InterPro" id="IPR050107">
    <property type="entry name" value="ABC_carbohydrate_import_ATPase"/>
</dbReference>
<keyword evidence="2" id="KW-0813">Transport</keyword>
<gene>
    <name evidence="11" type="ORF">D7V64_05050</name>
</gene>
<accession>A0A3A8G5E4</accession>
<keyword evidence="4" id="KW-0762">Sugar transport</keyword>
<evidence type="ECO:0000313" key="12">
    <source>
        <dbReference type="Proteomes" id="UP000281084"/>
    </source>
</evidence>
<dbReference type="CDD" id="cd03216">
    <property type="entry name" value="ABC_Carb_Monos_I"/>
    <property type="match status" value="1"/>
</dbReference>
<keyword evidence="8" id="KW-1278">Translocase</keyword>
<evidence type="ECO:0000259" key="10">
    <source>
        <dbReference type="PROSITE" id="PS50893"/>
    </source>
</evidence>
<comment type="caution">
    <text evidence="11">The sequence shown here is derived from an EMBL/GenBank/DDBJ whole genome shotgun (WGS) entry which is preliminary data.</text>
</comment>
<keyword evidence="3" id="KW-1003">Cell membrane</keyword>
<dbReference type="InterPro" id="IPR003439">
    <property type="entry name" value="ABC_transporter-like_ATP-bd"/>
</dbReference>
<dbReference type="FunFam" id="3.40.50.300:FF:000127">
    <property type="entry name" value="Ribose import ATP-binding protein RbsA"/>
    <property type="match status" value="1"/>
</dbReference>
<dbReference type="PANTHER" id="PTHR43790:SF4">
    <property type="entry name" value="GUANOSINE IMPORT ATP-BINDING PROTEIN NUPO"/>
    <property type="match status" value="1"/>
</dbReference>
<dbReference type="Pfam" id="PF00005">
    <property type="entry name" value="ABC_tran"/>
    <property type="match status" value="2"/>
</dbReference>
<protein>
    <submittedName>
        <fullName evidence="11">ABC transporter ATP-binding protein</fullName>
    </submittedName>
</protein>
<dbReference type="InterPro" id="IPR027417">
    <property type="entry name" value="P-loop_NTPase"/>
</dbReference>
<keyword evidence="6" id="KW-0547">Nucleotide-binding</keyword>
<dbReference type="AlphaFoldDB" id="A0A3A8G5E4"/>
<evidence type="ECO:0000256" key="2">
    <source>
        <dbReference type="ARBA" id="ARBA00022448"/>
    </source>
</evidence>
<dbReference type="SUPFAM" id="SSF52540">
    <property type="entry name" value="P-loop containing nucleoside triphosphate hydrolases"/>
    <property type="match status" value="2"/>
</dbReference>
<organism evidence="11 12">
    <name type="scientific">Acinetobacter cumulans</name>
    <dbReference type="NCBI Taxonomy" id="2136182"/>
    <lineage>
        <taxon>Bacteria</taxon>
        <taxon>Pseudomonadati</taxon>
        <taxon>Pseudomonadota</taxon>
        <taxon>Gammaproteobacteria</taxon>
        <taxon>Moraxellales</taxon>
        <taxon>Moraxellaceae</taxon>
        <taxon>Acinetobacter</taxon>
    </lineage>
</organism>
<dbReference type="GO" id="GO:0005524">
    <property type="term" value="F:ATP binding"/>
    <property type="evidence" value="ECO:0007669"/>
    <property type="project" value="UniProtKB-KW"/>
</dbReference>
<dbReference type="PROSITE" id="PS00211">
    <property type="entry name" value="ABC_TRANSPORTER_1"/>
    <property type="match status" value="2"/>
</dbReference>
<evidence type="ECO:0000313" key="11">
    <source>
        <dbReference type="EMBL" id="RKG54312.1"/>
    </source>
</evidence>
<keyword evidence="9" id="KW-0472">Membrane</keyword>
<feature type="domain" description="ABC transporter" evidence="10">
    <location>
        <begin position="271"/>
        <end position="515"/>
    </location>
</feature>
<evidence type="ECO:0000256" key="6">
    <source>
        <dbReference type="ARBA" id="ARBA00022741"/>
    </source>
</evidence>
<name>A0A3A8G5E4_9GAMM</name>
<keyword evidence="5" id="KW-0677">Repeat</keyword>
<dbReference type="InterPro" id="IPR017871">
    <property type="entry name" value="ABC_transporter-like_CS"/>
</dbReference>
<dbReference type="EMBL" id="RAXZ01000004">
    <property type="protein sequence ID" value="RKG54312.1"/>
    <property type="molecule type" value="Genomic_DNA"/>
</dbReference>
<dbReference type="CDD" id="cd03215">
    <property type="entry name" value="ABC_Carb_Monos_II"/>
    <property type="match status" value="1"/>
</dbReference>
<evidence type="ECO:0000256" key="9">
    <source>
        <dbReference type="ARBA" id="ARBA00023136"/>
    </source>
</evidence>
<sequence>MNAFQHEPDIKLNRAPSTPIPRLELLNICKNYNSLKANDNINLKVQAGHIHAILGENGAGKSTLMKIIYGATKADQGQIIWNGKEVKIDNPSMARKLGIGMVYQHFSLFETLTVAQNILLGLDDKIDLDDLHQKILEVSKQYGLPVDPRREVHSLSVGERQRVEIIRCLLQNPSLIILDEPTSVLTPQAVQQLFKTLKLLASQGVSILYISHKLHEIKELCDEATILRNGQVTGHVLPENNSTSDLAKLMIGRELPTYVHADYEGKKVICFEISNLSKTSDDPFGVSLAGINLNIQAGEIMGIAGISGNGQAELLALLSGESFSEQGEIWLKGQNITKLNAGERRDLGLGFVPEERLGRGAVPAMTLAENALLTAFRHGLTRFNFINFSKTKAFAEHCIQKFGVKAAGAHAEARSLSGGNLQKFIVGREILQQPNFLIISQPTWGVDVGASMFIRQTLIDLSRTGVAILVISEELEELFEISDQICVLASGKLSAPQVTTSTNAEQIGLLMSGIASEQSDVHDGKQPELHA</sequence>
<dbReference type="PANTHER" id="PTHR43790">
    <property type="entry name" value="CARBOHYDRATE TRANSPORT ATP-BINDING PROTEIN MG119-RELATED"/>
    <property type="match status" value="1"/>
</dbReference>
<evidence type="ECO:0000256" key="4">
    <source>
        <dbReference type="ARBA" id="ARBA00022597"/>
    </source>
</evidence>
<dbReference type="SMART" id="SM00382">
    <property type="entry name" value="AAA"/>
    <property type="match status" value="1"/>
</dbReference>
<dbReference type="Gene3D" id="3.40.50.300">
    <property type="entry name" value="P-loop containing nucleotide triphosphate hydrolases"/>
    <property type="match status" value="2"/>
</dbReference>
<feature type="domain" description="ABC transporter" evidence="10">
    <location>
        <begin position="23"/>
        <end position="254"/>
    </location>
</feature>
<keyword evidence="7 11" id="KW-0067">ATP-binding</keyword>
<dbReference type="RefSeq" id="WP_120367024.1">
    <property type="nucleotide sequence ID" value="NZ_RAXZ01000004.1"/>
</dbReference>
<dbReference type="InterPro" id="IPR003593">
    <property type="entry name" value="AAA+_ATPase"/>
</dbReference>
<evidence type="ECO:0000256" key="3">
    <source>
        <dbReference type="ARBA" id="ARBA00022475"/>
    </source>
</evidence>
<comment type="subcellular location">
    <subcellularLocation>
        <location evidence="1">Cell membrane</location>
        <topology evidence="1">Peripheral membrane protein</topology>
    </subcellularLocation>
</comment>
<reference evidence="11 12" key="1">
    <citation type="submission" date="2018-09" db="EMBL/GenBank/DDBJ databases">
        <title>The draft genome of Acinetobacter spp. strains.</title>
        <authorList>
            <person name="Qin J."/>
            <person name="Feng Y."/>
            <person name="Zong Z."/>
        </authorList>
    </citation>
    <scope>NUCLEOTIDE SEQUENCE [LARGE SCALE GENOMIC DNA]</scope>
    <source>
        <strain evidence="11 12">WCHAc060002</strain>
    </source>
</reference>
<evidence type="ECO:0000256" key="8">
    <source>
        <dbReference type="ARBA" id="ARBA00022967"/>
    </source>
</evidence>
<evidence type="ECO:0000256" key="7">
    <source>
        <dbReference type="ARBA" id="ARBA00022840"/>
    </source>
</evidence>
<dbReference type="PROSITE" id="PS50893">
    <property type="entry name" value="ABC_TRANSPORTER_2"/>
    <property type="match status" value="2"/>
</dbReference>
<dbReference type="GO" id="GO:0016887">
    <property type="term" value="F:ATP hydrolysis activity"/>
    <property type="evidence" value="ECO:0007669"/>
    <property type="project" value="InterPro"/>
</dbReference>
<evidence type="ECO:0000256" key="1">
    <source>
        <dbReference type="ARBA" id="ARBA00004202"/>
    </source>
</evidence>
<dbReference type="Proteomes" id="UP000281084">
    <property type="component" value="Unassembled WGS sequence"/>
</dbReference>
<proteinExistence type="predicted"/>
<dbReference type="GO" id="GO:0005886">
    <property type="term" value="C:plasma membrane"/>
    <property type="evidence" value="ECO:0007669"/>
    <property type="project" value="UniProtKB-SubCell"/>
</dbReference>